<evidence type="ECO:0000313" key="1">
    <source>
        <dbReference type="EMBL" id="OHE95681.1"/>
    </source>
</evidence>
<proteinExistence type="predicted"/>
<keyword evidence="2" id="KW-1185">Reference proteome</keyword>
<sequence>LQSNQAYTEYFDNVTAAAAIATGGGFFLSDISVTKRQVCGGSYQKCMALLSGPTEPSRKMSRSRRRIDRECISNKTLISGLPCLNSCEAWSEAGRDQVEQDLEGSLPWLALSHPRICTAHGRRTRHAGCLANLSKRRSR</sequence>
<name>A0A1G4B2R3_9PEZI</name>
<comment type="caution">
    <text evidence="1">The sequence shown here is derived from an EMBL/GenBank/DDBJ whole genome shotgun (WGS) entry which is preliminary data.</text>
</comment>
<organism evidence="1 2">
    <name type="scientific">Colletotrichum orchidophilum</name>
    <dbReference type="NCBI Taxonomy" id="1209926"/>
    <lineage>
        <taxon>Eukaryota</taxon>
        <taxon>Fungi</taxon>
        <taxon>Dikarya</taxon>
        <taxon>Ascomycota</taxon>
        <taxon>Pezizomycotina</taxon>
        <taxon>Sordariomycetes</taxon>
        <taxon>Hypocreomycetidae</taxon>
        <taxon>Glomerellales</taxon>
        <taxon>Glomerellaceae</taxon>
        <taxon>Colletotrichum</taxon>
    </lineage>
</organism>
<dbReference type="RefSeq" id="XP_022472842.1">
    <property type="nucleotide sequence ID" value="XM_022620595.1"/>
</dbReference>
<dbReference type="GeneID" id="34562105"/>
<dbReference type="EMBL" id="MJBS01000079">
    <property type="protein sequence ID" value="OHE95681.1"/>
    <property type="molecule type" value="Genomic_DNA"/>
</dbReference>
<dbReference type="AlphaFoldDB" id="A0A1G4B2R3"/>
<accession>A0A1G4B2R3</accession>
<reference evidence="1 2" key="1">
    <citation type="submission" date="2016-09" db="EMBL/GenBank/DDBJ databases">
        <authorList>
            <person name="Capua I."/>
            <person name="De Benedictis P."/>
            <person name="Joannis T."/>
            <person name="Lombin L.H."/>
            <person name="Cattoli G."/>
        </authorList>
    </citation>
    <scope>NUCLEOTIDE SEQUENCE [LARGE SCALE GENOMIC DNA]</scope>
    <source>
        <strain evidence="1 2">IMI 309357</strain>
    </source>
</reference>
<feature type="non-terminal residue" evidence="1">
    <location>
        <position position="1"/>
    </location>
</feature>
<dbReference type="Proteomes" id="UP000176998">
    <property type="component" value="Unassembled WGS sequence"/>
</dbReference>
<gene>
    <name evidence="1" type="ORF">CORC01_08965</name>
</gene>
<evidence type="ECO:0000313" key="2">
    <source>
        <dbReference type="Proteomes" id="UP000176998"/>
    </source>
</evidence>
<protein>
    <submittedName>
        <fullName evidence="1">Uncharacterized protein</fullName>
    </submittedName>
</protein>